<evidence type="ECO:0000313" key="8">
    <source>
        <dbReference type="EMBL" id="TAA74184.1"/>
    </source>
</evidence>
<name>A0A521FZJ1_9BACT</name>
<keyword evidence="8" id="KW-0548">Nucleotidyltransferase</keyword>
<evidence type="ECO:0000256" key="2">
    <source>
        <dbReference type="ARBA" id="ARBA00012509"/>
    </source>
</evidence>
<evidence type="ECO:0000313" key="9">
    <source>
        <dbReference type="Proteomes" id="UP000316238"/>
    </source>
</evidence>
<dbReference type="PROSITE" id="PS01078">
    <property type="entry name" value="MOCF_BIOSYNTHESIS_1"/>
    <property type="match status" value="1"/>
</dbReference>
<dbReference type="InterPro" id="IPR001453">
    <property type="entry name" value="MoaB/Mog_dom"/>
</dbReference>
<comment type="pathway">
    <text evidence="1">Cofactor biosynthesis; molybdopterin biosynthesis.</text>
</comment>
<keyword evidence="8" id="KW-0808">Transferase</keyword>
<keyword evidence="9" id="KW-1185">Reference proteome</keyword>
<dbReference type="EC" id="2.7.7.75" evidence="2"/>
<evidence type="ECO:0000259" key="7">
    <source>
        <dbReference type="SMART" id="SM00852"/>
    </source>
</evidence>
<accession>A0A521FZJ1</accession>
<dbReference type="NCBIfam" id="TIGR00177">
    <property type="entry name" value="molyb_syn"/>
    <property type="match status" value="1"/>
</dbReference>
<dbReference type="Pfam" id="PF00994">
    <property type="entry name" value="MoCF_biosynth"/>
    <property type="match status" value="1"/>
</dbReference>
<evidence type="ECO:0000256" key="3">
    <source>
        <dbReference type="ARBA" id="ARBA00013491"/>
    </source>
</evidence>
<dbReference type="SMART" id="SM00852">
    <property type="entry name" value="MoCF_biosynth"/>
    <property type="match status" value="1"/>
</dbReference>
<gene>
    <name evidence="8" type="ORF">CDV28_13616</name>
</gene>
<dbReference type="Gene3D" id="3.40.980.10">
    <property type="entry name" value="MoaB/Mog-like domain"/>
    <property type="match status" value="1"/>
</dbReference>
<dbReference type="AlphaFoldDB" id="A0A521FZJ1"/>
<dbReference type="SUPFAM" id="SSF53218">
    <property type="entry name" value="Molybdenum cofactor biosynthesis proteins"/>
    <property type="match status" value="1"/>
</dbReference>
<dbReference type="GO" id="GO:0061598">
    <property type="term" value="F:molybdopterin adenylyltransferase activity"/>
    <property type="evidence" value="ECO:0007669"/>
    <property type="project" value="UniProtKB-EC"/>
</dbReference>
<reference evidence="8" key="1">
    <citation type="submission" date="2017-07" db="EMBL/GenBank/DDBJ databases">
        <title>The cable genome - Insights into the physiology and evolution of filamentous bacteria capable of sulfide oxidation via long distance electron transfer.</title>
        <authorList>
            <person name="Thorup C."/>
            <person name="Bjerg J.T."/>
            <person name="Schreiber L."/>
            <person name="Nielsen L.P."/>
            <person name="Kjeldsen K.U."/>
            <person name="Boesen T."/>
            <person name="Boggild A."/>
            <person name="Meysman F."/>
            <person name="Geelhoed J."/>
            <person name="Schramm A."/>
        </authorList>
    </citation>
    <scope>NUCLEOTIDE SEQUENCE [LARGE SCALE GENOMIC DNA]</scope>
    <source>
        <strain evidence="8">GS</strain>
    </source>
</reference>
<evidence type="ECO:0000256" key="1">
    <source>
        <dbReference type="ARBA" id="ARBA00005046"/>
    </source>
</evidence>
<dbReference type="UniPathway" id="UPA00344"/>
<comment type="function">
    <text evidence="6">Catalyzes the adenylation of molybdopterin as part of the biosynthesis of the molybdenum-cofactor.</text>
</comment>
<comment type="caution">
    <text evidence="8">The sequence shown here is derived from an EMBL/GenBank/DDBJ whole genome shotgun (WGS) entry which is preliminary data.</text>
</comment>
<dbReference type="EMBL" id="NQJD01000036">
    <property type="protein sequence ID" value="TAA74184.1"/>
    <property type="molecule type" value="Genomic_DNA"/>
</dbReference>
<feature type="domain" description="MoaB/Mog" evidence="7">
    <location>
        <begin position="9"/>
        <end position="153"/>
    </location>
</feature>
<dbReference type="Proteomes" id="UP000316238">
    <property type="component" value="Unassembled WGS sequence"/>
</dbReference>
<organism evidence="8 9">
    <name type="scientific">Candidatus Electronema aureum</name>
    <dbReference type="NCBI Taxonomy" id="2005002"/>
    <lineage>
        <taxon>Bacteria</taxon>
        <taxon>Pseudomonadati</taxon>
        <taxon>Thermodesulfobacteriota</taxon>
        <taxon>Desulfobulbia</taxon>
        <taxon>Desulfobulbales</taxon>
        <taxon>Desulfobulbaceae</taxon>
        <taxon>Candidatus Electronema</taxon>
    </lineage>
</organism>
<evidence type="ECO:0000256" key="4">
    <source>
        <dbReference type="ARBA" id="ARBA00023150"/>
    </source>
</evidence>
<evidence type="ECO:0000256" key="5">
    <source>
        <dbReference type="ARBA" id="ARBA00051131"/>
    </source>
</evidence>
<dbReference type="PANTHER" id="PTHR43764">
    <property type="entry name" value="MOLYBDENUM COFACTOR BIOSYNTHESIS"/>
    <property type="match status" value="1"/>
</dbReference>
<comment type="catalytic activity">
    <reaction evidence="5">
        <text>molybdopterin + ATP + H(+) = adenylyl-molybdopterin + diphosphate</text>
        <dbReference type="Rhea" id="RHEA:31331"/>
        <dbReference type="ChEBI" id="CHEBI:15378"/>
        <dbReference type="ChEBI" id="CHEBI:30616"/>
        <dbReference type="ChEBI" id="CHEBI:33019"/>
        <dbReference type="ChEBI" id="CHEBI:58698"/>
        <dbReference type="ChEBI" id="CHEBI:62727"/>
        <dbReference type="EC" id="2.7.7.75"/>
    </reaction>
</comment>
<keyword evidence="4" id="KW-0501">Molybdenum cofactor biosynthesis</keyword>
<evidence type="ECO:0000256" key="6">
    <source>
        <dbReference type="ARBA" id="ARBA00058212"/>
    </source>
</evidence>
<dbReference type="InterPro" id="IPR036425">
    <property type="entry name" value="MoaB/Mog-like_dom_sf"/>
</dbReference>
<dbReference type="CDD" id="cd00886">
    <property type="entry name" value="MogA_MoaB"/>
    <property type="match status" value="1"/>
</dbReference>
<dbReference type="InterPro" id="IPR051920">
    <property type="entry name" value="MPT_Adenylyltrnsfr/MoaC-Rel"/>
</dbReference>
<sequence length="166" mass="17749">MNQVPYICGVLTLSDKGSRGERQDTAGPLLKEMLVAQGFTLAAYKIIPDCEELIVSTLMEWADKKQLDLIVTTGGTGVSPSDHTPEATRRVIEREVPGLGEAMRQASLAKTVQAVWSRGIAGIRGQCLIINLPGSERAAKENLHAVLSALEHGIRKIKGDATDCGG</sequence>
<dbReference type="InterPro" id="IPR008284">
    <property type="entry name" value="MoCF_biosynth_CS"/>
</dbReference>
<protein>
    <recommendedName>
        <fullName evidence="3">Molybdopterin adenylyltransferase</fullName>
        <ecNumber evidence="2">2.7.7.75</ecNumber>
    </recommendedName>
</protein>
<dbReference type="GO" id="GO:0006777">
    <property type="term" value="P:Mo-molybdopterin cofactor biosynthetic process"/>
    <property type="evidence" value="ECO:0007669"/>
    <property type="project" value="UniProtKB-KW"/>
</dbReference>
<dbReference type="PANTHER" id="PTHR43764:SF1">
    <property type="entry name" value="MOLYBDOPTERIN MOLYBDOTRANSFERASE"/>
    <property type="match status" value="1"/>
</dbReference>
<proteinExistence type="predicted"/>